<keyword evidence="1" id="KW-0812">Transmembrane</keyword>
<feature type="transmembrane region" description="Helical" evidence="1">
    <location>
        <begin position="21"/>
        <end position="42"/>
    </location>
</feature>
<keyword evidence="1" id="KW-1133">Transmembrane helix</keyword>
<dbReference type="AlphaFoldDB" id="A0A562RL46"/>
<evidence type="ECO:0000313" key="3">
    <source>
        <dbReference type="Proteomes" id="UP000318431"/>
    </source>
</evidence>
<dbReference type="EMBL" id="VLLB01000001">
    <property type="protein sequence ID" value="TWI69759.1"/>
    <property type="molecule type" value="Genomic_DNA"/>
</dbReference>
<dbReference type="RefSeq" id="WP_145647497.1">
    <property type="nucleotide sequence ID" value="NZ_VLLB01000001.1"/>
</dbReference>
<name>A0A562RL46_9BURK</name>
<gene>
    <name evidence="2" type="ORF">IP91_00832</name>
</gene>
<protein>
    <recommendedName>
        <fullName evidence="4">Fimbrial assembly protein</fullName>
    </recommendedName>
</protein>
<evidence type="ECO:0000313" key="2">
    <source>
        <dbReference type="EMBL" id="TWI69759.1"/>
    </source>
</evidence>
<keyword evidence="1" id="KW-0472">Membrane</keyword>
<accession>A0A562RL46</accession>
<dbReference type="OrthoDB" id="8756588at2"/>
<organism evidence="2 3">
    <name type="scientific">Pseudoduganella lurida</name>
    <dbReference type="NCBI Taxonomy" id="1036180"/>
    <lineage>
        <taxon>Bacteria</taxon>
        <taxon>Pseudomonadati</taxon>
        <taxon>Pseudomonadota</taxon>
        <taxon>Betaproteobacteria</taxon>
        <taxon>Burkholderiales</taxon>
        <taxon>Oxalobacteraceae</taxon>
        <taxon>Telluria group</taxon>
        <taxon>Pseudoduganella</taxon>
    </lineage>
</organism>
<evidence type="ECO:0000256" key="1">
    <source>
        <dbReference type="SAM" id="Phobius"/>
    </source>
</evidence>
<reference evidence="2 3" key="1">
    <citation type="journal article" date="2015" name="Stand. Genomic Sci.">
        <title>Genomic Encyclopedia of Bacterial and Archaeal Type Strains, Phase III: the genomes of soil and plant-associated and newly described type strains.</title>
        <authorList>
            <person name="Whitman W.B."/>
            <person name="Woyke T."/>
            <person name="Klenk H.P."/>
            <person name="Zhou Y."/>
            <person name="Lilburn T.G."/>
            <person name="Beck B.J."/>
            <person name="De Vos P."/>
            <person name="Vandamme P."/>
            <person name="Eisen J.A."/>
            <person name="Garrity G."/>
            <person name="Hugenholtz P."/>
            <person name="Kyrpides N.C."/>
        </authorList>
    </citation>
    <scope>NUCLEOTIDE SEQUENCE [LARGE SCALE GENOMIC DNA]</scope>
    <source>
        <strain evidence="2 3">CGMCC 1.10822</strain>
    </source>
</reference>
<dbReference type="Proteomes" id="UP000318431">
    <property type="component" value="Unassembled WGS sequence"/>
</dbReference>
<sequence>MPDIDMIPRSYRDGLRVRRTVRHGAVALTVVVVAAAAGSATLRWRTATIERQADTLRAAATQAQSDQAREATVRDAHERRMQQDALLRTARRQGEIAAFAQALDTTLPADVWLTGIVVRRPAQAGPAPATIGAAQAAPATVPAVAAAPVSIVELAGQAAAYDGITTFLAQLGSAPGVAAVQLQSSGASPDASAIDFRAVVTLAWQDRP</sequence>
<keyword evidence="3" id="KW-1185">Reference proteome</keyword>
<comment type="caution">
    <text evidence="2">The sequence shown here is derived from an EMBL/GenBank/DDBJ whole genome shotgun (WGS) entry which is preliminary data.</text>
</comment>
<evidence type="ECO:0008006" key="4">
    <source>
        <dbReference type="Google" id="ProtNLM"/>
    </source>
</evidence>
<proteinExistence type="predicted"/>